<sequence length="202" mass="23625">MPQAKYIFQQKDRKLAKKIFTHGLNATAYVLLSLQDAGEMFWEGLPDCYPGFKLMKQMAGAGRYKNYKPKKKTVTASLSRLKTQGLIVKDPVKKVYFLTPQGKKLTAYIKDRYEILKSSWDKKIRVVVFDIPERKKCFRRWLTQELSLMQFERLQDSVYVGKWPLPESFYKELAENGIEDCVFIFTAGEIGQQDKILKLFEQ</sequence>
<evidence type="ECO:0000259" key="1">
    <source>
        <dbReference type="Pfam" id="PF20803"/>
    </source>
</evidence>
<dbReference type="SUPFAM" id="SSF46785">
    <property type="entry name" value="Winged helix' DNA-binding domain"/>
    <property type="match status" value="1"/>
</dbReference>
<dbReference type="InterPro" id="IPR048846">
    <property type="entry name" value="PaaX-like_central"/>
</dbReference>
<dbReference type="Pfam" id="PF20803">
    <property type="entry name" value="PaaX_M"/>
    <property type="match status" value="1"/>
</dbReference>
<proteinExistence type="predicted"/>
<accession>A0A2H0UY16</accession>
<dbReference type="AlphaFoldDB" id="A0A2H0UY16"/>
<dbReference type="Proteomes" id="UP000228906">
    <property type="component" value="Unassembled WGS sequence"/>
</dbReference>
<evidence type="ECO:0000313" key="2">
    <source>
        <dbReference type="EMBL" id="PIR91695.1"/>
    </source>
</evidence>
<name>A0A2H0UY16_9BACT</name>
<dbReference type="InterPro" id="IPR036390">
    <property type="entry name" value="WH_DNA-bd_sf"/>
</dbReference>
<organism evidence="2 3">
    <name type="scientific">bacterium (Candidatus Gribaldobacteria) CG10_big_fil_rev_8_21_14_0_10_41_12</name>
    <dbReference type="NCBI Taxonomy" id="2014277"/>
    <lineage>
        <taxon>Bacteria</taxon>
        <taxon>Candidatus Gribaldobacteria</taxon>
    </lineage>
</organism>
<dbReference type="EMBL" id="PFAV01000019">
    <property type="protein sequence ID" value="PIR91695.1"/>
    <property type="molecule type" value="Genomic_DNA"/>
</dbReference>
<gene>
    <name evidence="2" type="ORF">COU03_01065</name>
</gene>
<protein>
    <recommendedName>
        <fullName evidence="1">Transcriptional repressor PaaX-like central Cas2-like domain-containing protein</fullName>
    </recommendedName>
</protein>
<reference evidence="3" key="1">
    <citation type="submission" date="2017-09" db="EMBL/GenBank/DDBJ databases">
        <title>Depth-based differentiation of microbial function through sediment-hosted aquifers and enrichment of novel symbionts in the deep terrestrial subsurface.</title>
        <authorList>
            <person name="Probst A.J."/>
            <person name="Ladd B."/>
            <person name="Jarett J.K."/>
            <person name="Geller-Mcgrath D.E."/>
            <person name="Sieber C.M.K."/>
            <person name="Emerson J.B."/>
            <person name="Anantharaman K."/>
            <person name="Thomas B.C."/>
            <person name="Malmstrom R."/>
            <person name="Stieglmeier M."/>
            <person name="Klingl A."/>
            <person name="Woyke T."/>
            <person name="Ryan C.M."/>
            <person name="Banfield J.F."/>
        </authorList>
    </citation>
    <scope>NUCLEOTIDE SEQUENCE [LARGE SCALE GENOMIC DNA]</scope>
</reference>
<evidence type="ECO:0000313" key="3">
    <source>
        <dbReference type="Proteomes" id="UP000228906"/>
    </source>
</evidence>
<comment type="caution">
    <text evidence="2">The sequence shown here is derived from an EMBL/GenBank/DDBJ whole genome shotgun (WGS) entry which is preliminary data.</text>
</comment>
<dbReference type="Gene3D" id="1.10.10.10">
    <property type="entry name" value="Winged helix-like DNA-binding domain superfamily/Winged helix DNA-binding domain"/>
    <property type="match status" value="1"/>
</dbReference>
<feature type="domain" description="Transcriptional repressor PaaX-like central Cas2-like" evidence="1">
    <location>
        <begin position="118"/>
        <end position="194"/>
    </location>
</feature>
<dbReference type="InterPro" id="IPR036388">
    <property type="entry name" value="WH-like_DNA-bd_sf"/>
</dbReference>